<dbReference type="KEGG" id="tdu:QJT80_05830"/>
<name>A0AA95KLE1_9GAMM</name>
<evidence type="ECO:0000256" key="1">
    <source>
        <dbReference type="SAM" id="SignalP"/>
    </source>
</evidence>
<reference evidence="2" key="2">
    <citation type="submission" date="2023-04" db="EMBL/GenBank/DDBJ databases">
        <authorList>
            <person name="Beletskiy A.V."/>
            <person name="Mardanov A.V."/>
            <person name="Ravin N.V."/>
        </authorList>
    </citation>
    <scope>NUCLEOTIDE SEQUENCE</scope>
    <source>
        <strain evidence="2">GKL-01</strain>
    </source>
</reference>
<gene>
    <name evidence="2" type="ORF">QJT80_05830</name>
</gene>
<reference evidence="2" key="1">
    <citation type="journal article" date="2023" name="Int. J. Mol. Sci.">
        <title>Metagenomics Revealed a New Genus 'Candidatus Thiocaldithrix dubininis' gen. nov., sp. nov. and a New Species 'Candidatus Thiothrix putei' sp. nov. in the Family Thiotrichaceae, Some Members of Which Have Traits of Both Na+- and H+-Motive Energetics.</title>
        <authorList>
            <person name="Ravin N.V."/>
            <person name="Muntyan M.S."/>
            <person name="Smolyakov D.D."/>
            <person name="Rudenko T.S."/>
            <person name="Beletsky A.V."/>
            <person name="Mardanov A.V."/>
            <person name="Grabovich M.Y."/>
        </authorList>
    </citation>
    <scope>NUCLEOTIDE SEQUENCE</scope>
    <source>
        <strain evidence="2">GKL-01</strain>
    </source>
</reference>
<keyword evidence="1" id="KW-0732">Signal</keyword>
<evidence type="ECO:0008006" key="3">
    <source>
        <dbReference type="Google" id="ProtNLM"/>
    </source>
</evidence>
<evidence type="ECO:0000313" key="2">
    <source>
        <dbReference type="EMBL" id="WGZ91997.1"/>
    </source>
</evidence>
<protein>
    <recommendedName>
        <fullName evidence="3">Lipoprotein</fullName>
    </recommendedName>
</protein>
<feature type="signal peptide" evidence="1">
    <location>
        <begin position="1"/>
        <end position="20"/>
    </location>
</feature>
<feature type="chain" id="PRO_5041719536" description="Lipoprotein" evidence="1">
    <location>
        <begin position="21"/>
        <end position="130"/>
    </location>
</feature>
<accession>A0AA95KLE1</accession>
<organism evidence="2">
    <name type="scientific">Candidatus Thiocaldithrix dubininis</name>
    <dbReference type="NCBI Taxonomy" id="3080823"/>
    <lineage>
        <taxon>Bacteria</taxon>
        <taxon>Pseudomonadati</taxon>
        <taxon>Pseudomonadota</taxon>
        <taxon>Gammaproteobacteria</taxon>
        <taxon>Thiotrichales</taxon>
        <taxon>Thiotrichaceae</taxon>
        <taxon>Candidatus Thiocaldithrix</taxon>
    </lineage>
</organism>
<dbReference type="AlphaFoldDB" id="A0AA95KLE1"/>
<dbReference type="Proteomes" id="UP001300672">
    <property type="component" value="Chromosome"/>
</dbReference>
<proteinExistence type="predicted"/>
<dbReference type="EMBL" id="CP124755">
    <property type="protein sequence ID" value="WGZ91997.1"/>
    <property type="molecule type" value="Genomic_DNA"/>
</dbReference>
<sequence>MRYVIGLLGLLTLSGCGSHALDTPVKTCKAVLQVLAGNRAIEFQRDFQAEEKAEQLDVILDFVLQGENMTSQAICTYGLSSQDMDYRNAMGEYANTPTRMTINGKLIPSRDLVQAVNRATAETVGLIPKK</sequence>